<keyword evidence="2" id="KW-0805">Transcription regulation</keyword>
<gene>
    <name evidence="6" type="ORF">OHV25_40040</name>
</gene>
<dbReference type="PANTHER" id="PTHR30346:SF28">
    <property type="entry name" value="HTH-TYPE TRANSCRIPTIONAL REGULATOR CYNR"/>
    <property type="match status" value="1"/>
</dbReference>
<sequence>MSAATLRQLEYLLAVVDHGSVTEAAAHLRVSQPTLSQQLKSLERGVGTLLLERTPRGVHLTPAGRAFLPGARHALAGARRATGAARAVAGMTHGELHLASVLSVTLGVLPSVLAAWHGHHPRVDVVLHEYADLDEFAAAMADATADVAIGPLPEGWTGPHHRLGAEEIVVIVPPGDPLRGRRTVRLSELAGRRWVQYDSAHGLAATVEQLCAQAGFTPSAAIRSRQTAAVPRLVAAGLGVAVVPANILTPDFPGTVLRLTPRQRRPLAAFTRPAPHPLVSEFLTVARDSARLLPDHLAGLLGPGR</sequence>
<dbReference type="GO" id="GO:0003677">
    <property type="term" value="F:DNA binding"/>
    <property type="evidence" value="ECO:0007669"/>
    <property type="project" value="UniProtKB-KW"/>
</dbReference>
<dbReference type="Gene3D" id="3.40.190.10">
    <property type="entry name" value="Periplasmic binding protein-like II"/>
    <property type="match status" value="2"/>
</dbReference>
<keyword evidence="4" id="KW-0804">Transcription</keyword>
<dbReference type="Pfam" id="PF00126">
    <property type="entry name" value="HTH_1"/>
    <property type="match status" value="1"/>
</dbReference>
<evidence type="ECO:0000256" key="3">
    <source>
        <dbReference type="ARBA" id="ARBA00023125"/>
    </source>
</evidence>
<dbReference type="PANTHER" id="PTHR30346">
    <property type="entry name" value="TRANSCRIPTIONAL DUAL REGULATOR HCAR-RELATED"/>
    <property type="match status" value="1"/>
</dbReference>
<evidence type="ECO:0000256" key="4">
    <source>
        <dbReference type="ARBA" id="ARBA00023163"/>
    </source>
</evidence>
<dbReference type="FunFam" id="1.10.10.10:FF:000001">
    <property type="entry name" value="LysR family transcriptional regulator"/>
    <property type="match status" value="1"/>
</dbReference>
<dbReference type="SUPFAM" id="SSF53850">
    <property type="entry name" value="Periplasmic binding protein-like II"/>
    <property type="match status" value="1"/>
</dbReference>
<dbReference type="RefSeq" id="WP_331723586.1">
    <property type="nucleotide sequence ID" value="NZ_CP108254.1"/>
</dbReference>
<dbReference type="InterPro" id="IPR036388">
    <property type="entry name" value="WH-like_DNA-bd_sf"/>
</dbReference>
<keyword evidence="3" id="KW-0238">DNA-binding</keyword>
<feature type="domain" description="HTH lysR-type" evidence="5">
    <location>
        <begin position="1"/>
        <end position="61"/>
    </location>
</feature>
<reference evidence="6" key="1">
    <citation type="submission" date="2022-10" db="EMBL/GenBank/DDBJ databases">
        <title>The complete genomes of actinobacterial strains from the NBC collection.</title>
        <authorList>
            <person name="Joergensen T.S."/>
            <person name="Alvarez Arevalo M."/>
            <person name="Sterndorff E.B."/>
            <person name="Faurdal D."/>
            <person name="Vuksanovic O."/>
            <person name="Mourched A.-S."/>
            <person name="Charusanti P."/>
            <person name="Shaw S."/>
            <person name="Blin K."/>
            <person name="Weber T."/>
        </authorList>
    </citation>
    <scope>NUCLEOTIDE SEQUENCE</scope>
    <source>
        <strain evidence="6">NBC_00060</strain>
        <plasmid evidence="6">unnamed1</plasmid>
    </source>
</reference>
<keyword evidence="6" id="KW-0614">Plasmid</keyword>
<dbReference type="InterPro" id="IPR000847">
    <property type="entry name" value="LysR_HTH_N"/>
</dbReference>
<evidence type="ECO:0000256" key="1">
    <source>
        <dbReference type="ARBA" id="ARBA00009437"/>
    </source>
</evidence>
<dbReference type="GO" id="GO:0003700">
    <property type="term" value="F:DNA-binding transcription factor activity"/>
    <property type="evidence" value="ECO:0007669"/>
    <property type="project" value="InterPro"/>
</dbReference>
<protein>
    <submittedName>
        <fullName evidence="6">LysR family transcriptional regulator</fullName>
    </submittedName>
</protein>
<dbReference type="SUPFAM" id="SSF46785">
    <property type="entry name" value="Winged helix' DNA-binding domain"/>
    <property type="match status" value="1"/>
</dbReference>
<accession>A0AAU2HEN6</accession>
<dbReference type="EMBL" id="CP108254">
    <property type="protein sequence ID" value="WTU45795.1"/>
    <property type="molecule type" value="Genomic_DNA"/>
</dbReference>
<dbReference type="PRINTS" id="PR00039">
    <property type="entry name" value="HTHLYSR"/>
</dbReference>
<dbReference type="CDD" id="cd05466">
    <property type="entry name" value="PBP2_LTTR_substrate"/>
    <property type="match status" value="1"/>
</dbReference>
<name>A0AAU2HEN6_9ACTN</name>
<dbReference type="Gene3D" id="1.10.10.10">
    <property type="entry name" value="Winged helix-like DNA-binding domain superfamily/Winged helix DNA-binding domain"/>
    <property type="match status" value="1"/>
</dbReference>
<dbReference type="AlphaFoldDB" id="A0AAU2HEN6"/>
<organism evidence="6">
    <name type="scientific">Streptomyces sp. NBC_00060</name>
    <dbReference type="NCBI Taxonomy" id="2975636"/>
    <lineage>
        <taxon>Bacteria</taxon>
        <taxon>Bacillati</taxon>
        <taxon>Actinomycetota</taxon>
        <taxon>Actinomycetes</taxon>
        <taxon>Kitasatosporales</taxon>
        <taxon>Streptomycetaceae</taxon>
        <taxon>Streptomyces</taxon>
    </lineage>
</organism>
<dbReference type="Pfam" id="PF03466">
    <property type="entry name" value="LysR_substrate"/>
    <property type="match status" value="1"/>
</dbReference>
<dbReference type="InterPro" id="IPR005119">
    <property type="entry name" value="LysR_subst-bd"/>
</dbReference>
<evidence type="ECO:0000313" key="6">
    <source>
        <dbReference type="EMBL" id="WTU45795.1"/>
    </source>
</evidence>
<proteinExistence type="inferred from homology"/>
<dbReference type="GO" id="GO:0032993">
    <property type="term" value="C:protein-DNA complex"/>
    <property type="evidence" value="ECO:0007669"/>
    <property type="project" value="TreeGrafter"/>
</dbReference>
<comment type="similarity">
    <text evidence="1">Belongs to the LysR transcriptional regulatory family.</text>
</comment>
<evidence type="ECO:0000256" key="2">
    <source>
        <dbReference type="ARBA" id="ARBA00023015"/>
    </source>
</evidence>
<evidence type="ECO:0000259" key="5">
    <source>
        <dbReference type="PROSITE" id="PS50931"/>
    </source>
</evidence>
<dbReference type="InterPro" id="IPR036390">
    <property type="entry name" value="WH_DNA-bd_sf"/>
</dbReference>
<dbReference type="PROSITE" id="PS50931">
    <property type="entry name" value="HTH_LYSR"/>
    <property type="match status" value="1"/>
</dbReference>
<geneLocation type="plasmid" evidence="6">
    <name>unnamed1</name>
</geneLocation>